<comment type="caution">
    <text evidence="2">The sequence shown here is derived from an EMBL/GenBank/DDBJ whole genome shotgun (WGS) entry which is preliminary data.</text>
</comment>
<gene>
    <name evidence="2" type="ORF">CCAP1982_LOCUS7650</name>
</gene>
<feature type="region of interest" description="Disordered" evidence="1">
    <location>
        <begin position="20"/>
        <end position="47"/>
    </location>
</feature>
<dbReference type="AlphaFoldDB" id="A0A811UMU2"/>
<dbReference type="EMBL" id="CAJHJT010000012">
    <property type="protein sequence ID" value="CAD6999105.1"/>
    <property type="molecule type" value="Genomic_DNA"/>
</dbReference>
<name>A0A811UMU2_CERCA</name>
<proteinExistence type="predicted"/>
<evidence type="ECO:0000313" key="3">
    <source>
        <dbReference type="Proteomes" id="UP000606786"/>
    </source>
</evidence>
<keyword evidence="3" id="KW-1185">Reference proteome</keyword>
<accession>A0A811UMU2</accession>
<organism evidence="2 3">
    <name type="scientific">Ceratitis capitata</name>
    <name type="common">Mediterranean fruit fly</name>
    <name type="synonym">Tephritis capitata</name>
    <dbReference type="NCBI Taxonomy" id="7213"/>
    <lineage>
        <taxon>Eukaryota</taxon>
        <taxon>Metazoa</taxon>
        <taxon>Ecdysozoa</taxon>
        <taxon>Arthropoda</taxon>
        <taxon>Hexapoda</taxon>
        <taxon>Insecta</taxon>
        <taxon>Pterygota</taxon>
        <taxon>Neoptera</taxon>
        <taxon>Endopterygota</taxon>
        <taxon>Diptera</taxon>
        <taxon>Brachycera</taxon>
        <taxon>Muscomorpha</taxon>
        <taxon>Tephritoidea</taxon>
        <taxon>Tephritidae</taxon>
        <taxon>Ceratitis</taxon>
        <taxon>Ceratitis</taxon>
    </lineage>
</organism>
<protein>
    <submittedName>
        <fullName evidence="2">(Mediterranean fruit fly) hypothetical protein</fullName>
    </submittedName>
</protein>
<evidence type="ECO:0000256" key="1">
    <source>
        <dbReference type="SAM" id="MobiDB-lite"/>
    </source>
</evidence>
<reference evidence="2" key="1">
    <citation type="submission" date="2020-11" db="EMBL/GenBank/DDBJ databases">
        <authorList>
            <person name="Whitehead M."/>
        </authorList>
    </citation>
    <scope>NUCLEOTIDE SEQUENCE</scope>
    <source>
        <strain evidence="2">EGII</strain>
    </source>
</reference>
<sequence length="98" mass="11100">MPTHPSACADACTSRPPSLLLNNNDIWPRRQRKRKDTPTSNHRGMCINNNQTQTAITITRDVNLVEDKANQFDYNEDFLVHCAAKVTQICGYVVIDIL</sequence>
<dbReference type="Proteomes" id="UP000606786">
    <property type="component" value="Unassembled WGS sequence"/>
</dbReference>
<evidence type="ECO:0000313" key="2">
    <source>
        <dbReference type="EMBL" id="CAD6999105.1"/>
    </source>
</evidence>